<feature type="transmembrane region" description="Helical" evidence="1">
    <location>
        <begin position="13"/>
        <end position="40"/>
    </location>
</feature>
<proteinExistence type="predicted"/>
<keyword evidence="1" id="KW-0812">Transmembrane</keyword>
<evidence type="ECO:0000313" key="2">
    <source>
        <dbReference type="EMBL" id="RDH28495.1"/>
    </source>
</evidence>
<accession>A0A3F3PNH8</accession>
<dbReference type="EMBL" id="KZ852076">
    <property type="protein sequence ID" value="RDH28495.1"/>
    <property type="molecule type" value="Genomic_DNA"/>
</dbReference>
<keyword evidence="1" id="KW-0472">Membrane</keyword>
<sequence length="54" mass="6249">MLRRICRVVSIEVYLLVVVTSARTEVVVVAYVGFLLVCALPRSLRDWKWRKGID</sequence>
<name>A0A3F3PNH8_9EURO</name>
<evidence type="ECO:0000313" key="3">
    <source>
        <dbReference type="Proteomes" id="UP000253729"/>
    </source>
</evidence>
<evidence type="ECO:0008006" key="4">
    <source>
        <dbReference type="Google" id="ProtNLM"/>
    </source>
</evidence>
<keyword evidence="1" id="KW-1133">Transmembrane helix</keyword>
<evidence type="ECO:0000256" key="1">
    <source>
        <dbReference type="SAM" id="Phobius"/>
    </source>
</evidence>
<dbReference type="RefSeq" id="XP_026621517.1">
    <property type="nucleotide sequence ID" value="XM_026767884.1"/>
</dbReference>
<dbReference type="AlphaFoldDB" id="A0A3F3PNH8"/>
<gene>
    <name evidence="2" type="ORF">BDQ94DRAFT_152077</name>
</gene>
<organism evidence="2 3">
    <name type="scientific">Aspergillus welwitschiae</name>
    <dbReference type="NCBI Taxonomy" id="1341132"/>
    <lineage>
        <taxon>Eukaryota</taxon>
        <taxon>Fungi</taxon>
        <taxon>Dikarya</taxon>
        <taxon>Ascomycota</taxon>
        <taxon>Pezizomycotina</taxon>
        <taxon>Eurotiomycetes</taxon>
        <taxon>Eurotiomycetidae</taxon>
        <taxon>Eurotiales</taxon>
        <taxon>Aspergillaceae</taxon>
        <taxon>Aspergillus</taxon>
        <taxon>Aspergillus subgen. Circumdati</taxon>
    </lineage>
</organism>
<keyword evidence="3" id="KW-1185">Reference proteome</keyword>
<reference evidence="2 3" key="1">
    <citation type="submission" date="2018-07" db="EMBL/GenBank/DDBJ databases">
        <title>The genomes of Aspergillus section Nigri reveals drivers in fungal speciation.</title>
        <authorList>
            <consortium name="DOE Joint Genome Institute"/>
            <person name="Vesth T.C."/>
            <person name="Nybo J."/>
            <person name="Theobald S."/>
            <person name="Brandl J."/>
            <person name="Frisvad J.C."/>
            <person name="Nielsen K.F."/>
            <person name="Lyhne E.K."/>
            <person name="Kogle M.E."/>
            <person name="Kuo A."/>
            <person name="Riley R."/>
            <person name="Clum A."/>
            <person name="Nolan M."/>
            <person name="Lipzen A."/>
            <person name="Salamov A."/>
            <person name="Henrissat B."/>
            <person name="Wiebenga A."/>
            <person name="De vries R.P."/>
            <person name="Grigoriev I.V."/>
            <person name="Mortensen U.H."/>
            <person name="Andersen M.R."/>
            <person name="Baker S.E."/>
        </authorList>
    </citation>
    <scope>NUCLEOTIDE SEQUENCE [LARGE SCALE GENOMIC DNA]</scope>
    <source>
        <strain evidence="2 3">CBS 139.54b</strain>
    </source>
</reference>
<dbReference type="GeneID" id="38136240"/>
<dbReference type="Proteomes" id="UP000253729">
    <property type="component" value="Unassembled WGS sequence"/>
</dbReference>
<protein>
    <recommendedName>
        <fullName evidence="4">Transmembrane protein</fullName>
    </recommendedName>
</protein>